<organism evidence="1 2">
    <name type="scientific">Streptomyces albiflavescens</name>
    <dbReference type="NCBI Taxonomy" id="1623582"/>
    <lineage>
        <taxon>Bacteria</taxon>
        <taxon>Bacillati</taxon>
        <taxon>Actinomycetota</taxon>
        <taxon>Actinomycetes</taxon>
        <taxon>Kitasatosporales</taxon>
        <taxon>Streptomycetaceae</taxon>
        <taxon>Streptomyces</taxon>
    </lineage>
</organism>
<dbReference type="Pfam" id="PF20043">
    <property type="entry name" value="DUF6445"/>
    <property type="match status" value="1"/>
</dbReference>
<sequence length="263" mass="29564">MPFNLGEQVNFGGEVAVVLADHGDGGYLISSGPAQLPIVVPADTLEDAQHKPADKRLFTPTAPHLLSVDDFLDDPDEVRRIALNAEYHTNLAYFKGLRSDNRFLWPGLREEFSRLLGTPVTEWLGHNANGVFQQTAHDDPLVWHHDSQSYAAAIYLNPNPPAGAGTSFWRDRTYGCRRAPSHPKEKARLGSPEAFEAARSVVYDPYNIEHEDNWELIESVSGQYNRLVIWDAKLMHSATSYEHFAGEHGTHRLVQLFFFDINT</sequence>
<reference evidence="1 2" key="1">
    <citation type="journal article" date="2014" name="Int. J. Syst. Evol. Microbiol.">
        <title>Complete genome sequence of Corynebacterium casei LMG S-19264T (=DSM 44701T), isolated from a smear-ripened cheese.</title>
        <authorList>
            <consortium name="US DOE Joint Genome Institute (JGI-PGF)"/>
            <person name="Walter F."/>
            <person name="Albersmeier A."/>
            <person name="Kalinowski J."/>
            <person name="Ruckert C."/>
        </authorList>
    </citation>
    <scope>NUCLEOTIDE SEQUENCE [LARGE SCALE GENOMIC DNA]</scope>
    <source>
        <strain evidence="1 2">CGMCC 4.7111</strain>
    </source>
</reference>
<name>A0A918D2A7_9ACTN</name>
<dbReference type="Proteomes" id="UP000600365">
    <property type="component" value="Unassembled WGS sequence"/>
</dbReference>
<evidence type="ECO:0000313" key="2">
    <source>
        <dbReference type="Proteomes" id="UP000600365"/>
    </source>
</evidence>
<keyword evidence="2" id="KW-1185">Reference proteome</keyword>
<accession>A0A918D2A7</accession>
<comment type="caution">
    <text evidence="1">The sequence shown here is derived from an EMBL/GenBank/DDBJ whole genome shotgun (WGS) entry which is preliminary data.</text>
</comment>
<dbReference type="SUPFAM" id="SSF51197">
    <property type="entry name" value="Clavaminate synthase-like"/>
    <property type="match status" value="1"/>
</dbReference>
<dbReference type="EMBL" id="BMMM01000003">
    <property type="protein sequence ID" value="GGN58658.1"/>
    <property type="molecule type" value="Genomic_DNA"/>
</dbReference>
<dbReference type="RefSeq" id="WP_189185753.1">
    <property type="nucleotide sequence ID" value="NZ_BMMM01000003.1"/>
</dbReference>
<protein>
    <submittedName>
        <fullName evidence="1">Uncharacterized protein</fullName>
    </submittedName>
</protein>
<proteinExistence type="predicted"/>
<dbReference type="InterPro" id="IPR045617">
    <property type="entry name" value="DUF6445"/>
</dbReference>
<evidence type="ECO:0000313" key="1">
    <source>
        <dbReference type="EMBL" id="GGN58658.1"/>
    </source>
</evidence>
<dbReference type="AlphaFoldDB" id="A0A918D2A7"/>
<gene>
    <name evidence="1" type="ORF">GCM10011579_022320</name>
</gene>